<gene>
    <name evidence="11" type="ORF">H8700_05150</name>
</gene>
<keyword evidence="6 9" id="KW-0408">Iron</keyword>
<dbReference type="SFLD" id="SFLDF00288">
    <property type="entry name" value="HemN-like__clustered_with_nucl"/>
    <property type="match status" value="1"/>
</dbReference>
<dbReference type="PROSITE" id="PS51918">
    <property type="entry name" value="RADICAL_SAM"/>
    <property type="match status" value="1"/>
</dbReference>
<keyword evidence="4 9" id="KW-0949">S-adenosyl-L-methionine</keyword>
<keyword evidence="9" id="KW-0963">Cytoplasm</keyword>
<keyword evidence="12" id="KW-1185">Reference proteome</keyword>
<evidence type="ECO:0000256" key="5">
    <source>
        <dbReference type="ARBA" id="ARBA00022723"/>
    </source>
</evidence>
<dbReference type="InterPro" id="IPR010723">
    <property type="entry name" value="HemN_C"/>
</dbReference>
<dbReference type="InterPro" id="IPR006638">
    <property type="entry name" value="Elp3/MiaA/NifB-like_rSAM"/>
</dbReference>
<evidence type="ECO:0000313" key="12">
    <source>
        <dbReference type="Proteomes" id="UP000637513"/>
    </source>
</evidence>
<keyword evidence="5 9" id="KW-0479">Metal-binding</keyword>
<dbReference type="RefSeq" id="WP_249304005.1">
    <property type="nucleotide sequence ID" value="NZ_JACRSW010000016.1"/>
</dbReference>
<dbReference type="Pfam" id="PF06969">
    <property type="entry name" value="HemN_C"/>
    <property type="match status" value="1"/>
</dbReference>
<feature type="domain" description="Radical SAM core" evidence="10">
    <location>
        <begin position="1"/>
        <end position="238"/>
    </location>
</feature>
<evidence type="ECO:0000256" key="8">
    <source>
        <dbReference type="ARBA" id="ARBA00023186"/>
    </source>
</evidence>
<comment type="subcellular location">
    <subcellularLocation>
        <location evidence="9">Cytoplasm</location>
    </subcellularLocation>
</comment>
<reference evidence="11 12" key="1">
    <citation type="submission" date="2020-08" db="EMBL/GenBank/DDBJ databases">
        <title>Genome public.</title>
        <authorList>
            <person name="Liu C."/>
            <person name="Sun Q."/>
        </authorList>
    </citation>
    <scope>NUCLEOTIDE SEQUENCE [LARGE SCALE GENOMIC DNA]</scope>
    <source>
        <strain evidence="11 12">BX3</strain>
    </source>
</reference>
<dbReference type="InterPro" id="IPR058240">
    <property type="entry name" value="rSAM_sf"/>
</dbReference>
<dbReference type="InterPro" id="IPR004559">
    <property type="entry name" value="HemW-like"/>
</dbReference>
<evidence type="ECO:0000256" key="4">
    <source>
        <dbReference type="ARBA" id="ARBA00022691"/>
    </source>
</evidence>
<dbReference type="SMART" id="SM00729">
    <property type="entry name" value="Elp3"/>
    <property type="match status" value="1"/>
</dbReference>
<protein>
    <recommendedName>
        <fullName evidence="2 9">Heme chaperone HemW</fullName>
    </recommendedName>
</protein>
<evidence type="ECO:0000259" key="10">
    <source>
        <dbReference type="PROSITE" id="PS51918"/>
    </source>
</evidence>
<dbReference type="PANTHER" id="PTHR13932">
    <property type="entry name" value="COPROPORPHYRINIGEN III OXIDASE"/>
    <property type="match status" value="1"/>
</dbReference>
<evidence type="ECO:0000256" key="2">
    <source>
        <dbReference type="ARBA" id="ARBA00017228"/>
    </source>
</evidence>
<name>A0ABR7MV16_9FIRM</name>
<evidence type="ECO:0000313" key="11">
    <source>
        <dbReference type="EMBL" id="MBC8557092.1"/>
    </source>
</evidence>
<keyword evidence="9" id="KW-0004">4Fe-4S</keyword>
<evidence type="ECO:0000256" key="6">
    <source>
        <dbReference type="ARBA" id="ARBA00023004"/>
    </source>
</evidence>
<evidence type="ECO:0000256" key="9">
    <source>
        <dbReference type="RuleBase" id="RU364116"/>
    </source>
</evidence>
<organism evidence="11 12">
    <name type="scientific">Jutongia hominis</name>
    <dbReference type="NCBI Taxonomy" id="2763664"/>
    <lineage>
        <taxon>Bacteria</taxon>
        <taxon>Bacillati</taxon>
        <taxon>Bacillota</taxon>
        <taxon>Clostridia</taxon>
        <taxon>Lachnospirales</taxon>
        <taxon>Lachnospiraceae</taxon>
        <taxon>Jutongia</taxon>
    </lineage>
</organism>
<comment type="function">
    <text evidence="9">Probably acts as a heme chaperone, transferring heme to an unknown acceptor. Binds one molecule of heme per monomer, possibly covalently. Binds 1 [4Fe-4S] cluster. The cluster is coordinated with 3 cysteines and an exchangeable S-adenosyl-L-methionine.</text>
</comment>
<dbReference type="CDD" id="cd01335">
    <property type="entry name" value="Radical_SAM"/>
    <property type="match status" value="1"/>
</dbReference>
<dbReference type="SFLD" id="SFLDS00029">
    <property type="entry name" value="Radical_SAM"/>
    <property type="match status" value="1"/>
</dbReference>
<dbReference type="SFLD" id="SFLDG01065">
    <property type="entry name" value="anaerobic_coproporphyrinogen-I"/>
    <property type="match status" value="1"/>
</dbReference>
<comment type="caution">
    <text evidence="11">The sequence shown here is derived from an EMBL/GenBank/DDBJ whole genome shotgun (WGS) entry which is preliminary data.</text>
</comment>
<dbReference type="EMBL" id="JACRSW010000016">
    <property type="protein sequence ID" value="MBC8557092.1"/>
    <property type="molecule type" value="Genomic_DNA"/>
</dbReference>
<evidence type="ECO:0000256" key="7">
    <source>
        <dbReference type="ARBA" id="ARBA00023014"/>
    </source>
</evidence>
<proteinExistence type="inferred from homology"/>
<dbReference type="InterPro" id="IPR034505">
    <property type="entry name" value="Coproporphyrinogen-III_oxidase"/>
</dbReference>
<dbReference type="NCBIfam" id="TIGR00539">
    <property type="entry name" value="hemN_rel"/>
    <property type="match status" value="1"/>
</dbReference>
<accession>A0ABR7MV16</accession>
<dbReference type="Pfam" id="PF04055">
    <property type="entry name" value="Radical_SAM"/>
    <property type="match status" value="1"/>
</dbReference>
<dbReference type="SFLD" id="SFLDF00562">
    <property type="entry name" value="HemN-like__clustered_with_heat"/>
    <property type="match status" value="1"/>
</dbReference>
<dbReference type="Proteomes" id="UP000637513">
    <property type="component" value="Unassembled WGS sequence"/>
</dbReference>
<evidence type="ECO:0000256" key="1">
    <source>
        <dbReference type="ARBA" id="ARBA00006100"/>
    </source>
</evidence>
<dbReference type="PANTHER" id="PTHR13932:SF5">
    <property type="entry name" value="RADICAL S-ADENOSYL METHIONINE DOMAIN-CONTAINING PROTEIN 1, MITOCHONDRIAL"/>
    <property type="match status" value="1"/>
</dbReference>
<keyword evidence="7 9" id="KW-0411">Iron-sulfur</keyword>
<dbReference type="InterPro" id="IPR013785">
    <property type="entry name" value="Aldolase_TIM"/>
</dbReference>
<dbReference type="SUPFAM" id="SSF102114">
    <property type="entry name" value="Radical SAM enzymes"/>
    <property type="match status" value="1"/>
</dbReference>
<dbReference type="InterPro" id="IPR007197">
    <property type="entry name" value="rSAM"/>
</dbReference>
<dbReference type="Gene3D" id="3.20.20.70">
    <property type="entry name" value="Aldolase class I"/>
    <property type="match status" value="1"/>
</dbReference>
<keyword evidence="3 9" id="KW-0349">Heme</keyword>
<evidence type="ECO:0000256" key="3">
    <source>
        <dbReference type="ARBA" id="ARBA00022617"/>
    </source>
</evidence>
<keyword evidence="8 9" id="KW-0143">Chaperone</keyword>
<sequence length="405" mass="47385">MKKKLALYIHIPFCVKKCLYCDFLSATANEQEKESYVQALFYEMDHWKDYLQQEYQIQSIFIGGGTPTALPVSLLERICQKLRTDFLLEQAENLEFTIEANPGTVTKEYVEMFQRVGINRVSLGLQSAQSKELKALGRIHTYQDLLDSVALLQEYGISNINIDLMEDIPYQTLESYKDTLEKVCTLPITHISSYSLIIEPGTPFYEMEQKGELLIANEDEDRKMYELTKEILKEHGYERYEISNYAKKGMECRHNITYWDLGEYLGLGLGAASYLGGFRFENERDFATYQEIQKERKLRSEERITASKVPCDVTKEYLWGYQEIHRESCQDEMEEFMFLGLRMCCGVSRKAFYKRFGIELQEIYHDALNRLFRQKLLAEDKNHDRIYLTDLGIDISNTVLAEFLL</sequence>
<comment type="similarity">
    <text evidence="1">Belongs to the anaerobic coproporphyrinogen-III oxidase family. HemW subfamily.</text>
</comment>